<dbReference type="InterPro" id="IPR050221">
    <property type="entry name" value="26S_Proteasome_ATPase"/>
</dbReference>
<comment type="caution">
    <text evidence="5">The sequence shown here is derived from an EMBL/GenBank/DDBJ whole genome shotgun (WGS) entry which is preliminary data.</text>
</comment>
<keyword evidence="6" id="KW-1185">Reference proteome</keyword>
<accession>A0ABT4J5V2</accession>
<dbReference type="Gene3D" id="3.40.50.300">
    <property type="entry name" value="P-loop containing nucleotide triphosphate hydrolases"/>
    <property type="match status" value="1"/>
</dbReference>
<dbReference type="RefSeq" id="WP_268942501.1">
    <property type="nucleotide sequence ID" value="NZ_JAPTYD010000017.1"/>
</dbReference>
<feature type="domain" description="AAA+ ATPase" evidence="4">
    <location>
        <begin position="452"/>
        <end position="584"/>
    </location>
</feature>
<dbReference type="Proteomes" id="UP001149822">
    <property type="component" value="Unassembled WGS sequence"/>
</dbReference>
<evidence type="ECO:0000313" key="5">
    <source>
        <dbReference type="EMBL" id="MCZ0962477.1"/>
    </source>
</evidence>
<dbReference type="SUPFAM" id="SSF52540">
    <property type="entry name" value="P-loop containing nucleoside triphosphate hydrolases"/>
    <property type="match status" value="1"/>
</dbReference>
<dbReference type="PANTHER" id="PTHR23073">
    <property type="entry name" value="26S PROTEASOME REGULATORY SUBUNIT"/>
    <property type="match status" value="1"/>
</dbReference>
<dbReference type="EMBL" id="JAPTYD010000017">
    <property type="protein sequence ID" value="MCZ0962477.1"/>
    <property type="molecule type" value="Genomic_DNA"/>
</dbReference>
<name>A0ABT4J5V2_9RHOB</name>
<keyword evidence="2" id="KW-0547">Nucleotide-binding</keyword>
<reference evidence="5" key="1">
    <citation type="submission" date="2022-12" db="EMBL/GenBank/DDBJ databases">
        <title>Paracoccus sp. EF6 isolated from a lake water.</title>
        <authorList>
            <person name="Liu H."/>
        </authorList>
    </citation>
    <scope>NUCLEOTIDE SEQUENCE</scope>
    <source>
        <strain evidence="5">EF6</strain>
    </source>
</reference>
<sequence length="684" mass="73659">MFRAPRAFGASRPVLPPDTAAALPTAFSELDGWLAARVLSSGRTTLPPERAAALDRAAGGQARRRASARPHLPGLDRVSAAFGLDEPERDLLLAAALVEARPEAARLIAVMGEPGPSRRMVLGQLAALGLEPADFLARLRPDAPIVDFGLVALKGDGPLVTRELAVPADVAAEVLGLRGASALPLRILGDEDRSCPLPPAIADRVAALIRMLALHEGPGAPFIIVTGAVDSGRRDIARRVAVALRPVAVEAPLADLAEPERQVAFRRTVRMNDATAILGDPQDAEGARPGAVLRGLDGPVIVIAPAGTFATVAARFDRAAIPIDVPRSGVAERAELWRQAIPSVVPEDHARIAERFAFGRAGIGRALRLAVTSARIQGRKVPDGDDLLNACDQLRTAQFNGSAQRMTCTFRREDIVLRRETEAELDLAIAWARHGSRLFAQDGPGGALKVGHGLACLFSGPPGTGKTMAAQIVAGEVDYALYRIDLSRVIDKFIGESEKRLAALFDEAERSRVALFFDEADACFGKRTELRDSHDRYANITIDFLLQRLESFEGLAILATNLVGNMDDAFLRRIRVRAEFTPPGPPERRRIWDRLLPLPGARSDDIDTAILSDAFELVGGEIRNAIYTAHLLAAGEGAMLAMRHCVRGLWRELAKIGRLPDRTRLGPWQHLAADETGRSRFAGR</sequence>
<dbReference type="SMART" id="SM00382">
    <property type="entry name" value="AAA"/>
    <property type="match status" value="1"/>
</dbReference>
<gene>
    <name evidence="5" type="ORF">OU682_12695</name>
</gene>
<keyword evidence="3 5" id="KW-0067">ATP-binding</keyword>
<evidence type="ECO:0000256" key="1">
    <source>
        <dbReference type="ARBA" id="ARBA00006914"/>
    </source>
</evidence>
<protein>
    <submittedName>
        <fullName evidence="5">ATP-binding protein</fullName>
    </submittedName>
</protein>
<comment type="similarity">
    <text evidence="1">Belongs to the AAA ATPase family.</text>
</comment>
<dbReference type="CDD" id="cd19481">
    <property type="entry name" value="RecA-like_protease"/>
    <property type="match status" value="1"/>
</dbReference>
<evidence type="ECO:0000256" key="2">
    <source>
        <dbReference type="ARBA" id="ARBA00022741"/>
    </source>
</evidence>
<dbReference type="InterPro" id="IPR003959">
    <property type="entry name" value="ATPase_AAA_core"/>
</dbReference>
<evidence type="ECO:0000256" key="3">
    <source>
        <dbReference type="ARBA" id="ARBA00022840"/>
    </source>
</evidence>
<evidence type="ECO:0000259" key="4">
    <source>
        <dbReference type="SMART" id="SM00382"/>
    </source>
</evidence>
<dbReference type="InterPro" id="IPR027417">
    <property type="entry name" value="P-loop_NTPase"/>
</dbReference>
<dbReference type="InterPro" id="IPR003593">
    <property type="entry name" value="AAA+_ATPase"/>
</dbReference>
<evidence type="ECO:0000313" key="6">
    <source>
        <dbReference type="Proteomes" id="UP001149822"/>
    </source>
</evidence>
<dbReference type="Pfam" id="PF00004">
    <property type="entry name" value="AAA"/>
    <property type="match status" value="1"/>
</dbReference>
<organism evidence="5 6">
    <name type="scientific">Paracoccus benzoatiresistens</name>
    <dbReference type="NCBI Taxonomy" id="2997341"/>
    <lineage>
        <taxon>Bacteria</taxon>
        <taxon>Pseudomonadati</taxon>
        <taxon>Pseudomonadota</taxon>
        <taxon>Alphaproteobacteria</taxon>
        <taxon>Rhodobacterales</taxon>
        <taxon>Paracoccaceae</taxon>
        <taxon>Paracoccus</taxon>
    </lineage>
</organism>
<proteinExistence type="inferred from homology"/>
<dbReference type="GO" id="GO:0005524">
    <property type="term" value="F:ATP binding"/>
    <property type="evidence" value="ECO:0007669"/>
    <property type="project" value="UniProtKB-KW"/>
</dbReference>